<dbReference type="AlphaFoldDB" id="A0A502CJB9"/>
<evidence type="ECO:0000313" key="3">
    <source>
        <dbReference type="EMBL" id="TPG12822.1"/>
    </source>
</evidence>
<dbReference type="GO" id="GO:0008235">
    <property type="term" value="F:metalloexopeptidase activity"/>
    <property type="evidence" value="ECO:0007669"/>
    <property type="project" value="InterPro"/>
</dbReference>
<evidence type="ECO:0000256" key="1">
    <source>
        <dbReference type="SAM" id="SignalP"/>
    </source>
</evidence>
<dbReference type="PANTHER" id="PTHR12147">
    <property type="entry name" value="METALLOPEPTIDASE M28 FAMILY MEMBER"/>
    <property type="match status" value="1"/>
</dbReference>
<keyword evidence="1" id="KW-0732">Signal</keyword>
<dbReference type="OrthoDB" id="9778250at2"/>
<protein>
    <submittedName>
        <fullName evidence="3">M20/M25/M40 family metallo-hydrolase</fullName>
    </submittedName>
</protein>
<dbReference type="SUPFAM" id="SSF53187">
    <property type="entry name" value="Zn-dependent exopeptidases"/>
    <property type="match status" value="1"/>
</dbReference>
<keyword evidence="4" id="KW-1185">Reference proteome</keyword>
<proteinExistence type="predicted"/>
<feature type="chain" id="PRO_5021276201" evidence="1">
    <location>
        <begin position="20"/>
        <end position="443"/>
    </location>
</feature>
<dbReference type="EMBL" id="RCZK01000005">
    <property type="protein sequence ID" value="TPG12822.1"/>
    <property type="molecule type" value="Genomic_DNA"/>
</dbReference>
<dbReference type="Pfam" id="PF04389">
    <property type="entry name" value="Peptidase_M28"/>
    <property type="match status" value="1"/>
</dbReference>
<keyword evidence="3" id="KW-0378">Hydrolase</keyword>
<dbReference type="InterPro" id="IPR007484">
    <property type="entry name" value="Peptidase_M28"/>
</dbReference>
<evidence type="ECO:0000259" key="2">
    <source>
        <dbReference type="Pfam" id="PF04389"/>
    </source>
</evidence>
<name>A0A502CJB9_9SPHN</name>
<organism evidence="3 4">
    <name type="scientific">Sphingomonas oligophenolica</name>
    <dbReference type="NCBI Taxonomy" id="301154"/>
    <lineage>
        <taxon>Bacteria</taxon>
        <taxon>Pseudomonadati</taxon>
        <taxon>Pseudomonadota</taxon>
        <taxon>Alphaproteobacteria</taxon>
        <taxon>Sphingomonadales</taxon>
        <taxon>Sphingomonadaceae</taxon>
        <taxon>Sphingomonas</taxon>
    </lineage>
</organism>
<dbReference type="RefSeq" id="WP_140870678.1">
    <property type="nucleotide sequence ID" value="NZ_RCZK01000005.1"/>
</dbReference>
<feature type="domain" description="Peptidase M28" evidence="2">
    <location>
        <begin position="225"/>
        <end position="412"/>
    </location>
</feature>
<comment type="caution">
    <text evidence="3">The sequence shown here is derived from an EMBL/GenBank/DDBJ whole genome shotgun (WGS) entry which is preliminary data.</text>
</comment>
<gene>
    <name evidence="3" type="ORF">EAH84_08685</name>
</gene>
<dbReference type="PANTHER" id="PTHR12147:SF26">
    <property type="entry name" value="PEPTIDASE M28 DOMAIN-CONTAINING PROTEIN"/>
    <property type="match status" value="1"/>
</dbReference>
<dbReference type="Gene3D" id="3.40.630.10">
    <property type="entry name" value="Zn peptidases"/>
    <property type="match status" value="1"/>
</dbReference>
<dbReference type="GO" id="GO:0006508">
    <property type="term" value="P:proteolysis"/>
    <property type="evidence" value="ECO:0007669"/>
    <property type="project" value="InterPro"/>
</dbReference>
<evidence type="ECO:0000313" key="4">
    <source>
        <dbReference type="Proteomes" id="UP000318413"/>
    </source>
</evidence>
<accession>A0A502CJB9</accession>
<reference evidence="3 4" key="1">
    <citation type="journal article" date="2019" name="Environ. Microbiol.">
        <title>Species interactions and distinct microbial communities in high Arctic permafrost affected cryosols are associated with the CH4 and CO2 gas fluxes.</title>
        <authorList>
            <person name="Altshuler I."/>
            <person name="Hamel J."/>
            <person name="Turney S."/>
            <person name="Magnuson E."/>
            <person name="Levesque R."/>
            <person name="Greer C."/>
            <person name="Whyte L.G."/>
        </authorList>
    </citation>
    <scope>NUCLEOTIDE SEQUENCE [LARGE SCALE GENOMIC DNA]</scope>
    <source>
        <strain evidence="3 4">S5.1</strain>
    </source>
</reference>
<sequence length="443" mass="46794">MFRIGLLVAALLFTSPALARKETVSDRWLRAHEQFLAGDELAGRGSATRDEAIAAAYVATQFQAFGLEPAPGHNSYRQTAPIIRRRAMGTPTLSADGVTLAGLTVLSAVGGGAGGPVTVVASTAAPPTKAEVVVFTGPTEQALRGMRAFRAAGAKLVILAESAETRKLATQLGGRLLLPIRLETSPAAPQFAVATLPAAAVAALRPGVVVEVFVPFTEERTVTTNAIGYLPGTNRSLSLLLLTAHLDHLGVQPDGTVMHGANDDAAGTSALLELARVLAAGSRLRRGILFVAYGSEEIGGLGSRWFAAHPPVPLARIAANLEFEMVGAQDPKFPRGALMMTGSERSTMFGILKKHGALVESDPYPEQRFFERSDNYSLAQTGVVAHTLAGWSVPPTYHQPTDTIAALDFDYMVRAISSLVGPIRSVANSNDAPRWKPDGRPHE</sequence>
<dbReference type="Proteomes" id="UP000318413">
    <property type="component" value="Unassembled WGS sequence"/>
</dbReference>
<dbReference type="Gene3D" id="3.50.30.30">
    <property type="match status" value="1"/>
</dbReference>
<dbReference type="InterPro" id="IPR045175">
    <property type="entry name" value="M28_fam"/>
</dbReference>
<feature type="signal peptide" evidence="1">
    <location>
        <begin position="1"/>
        <end position="19"/>
    </location>
</feature>